<dbReference type="Gene3D" id="3.40.50.300">
    <property type="entry name" value="P-loop containing nucleotide triphosphate hydrolases"/>
    <property type="match status" value="1"/>
</dbReference>
<dbReference type="GO" id="GO:0005524">
    <property type="term" value="F:ATP binding"/>
    <property type="evidence" value="ECO:0007669"/>
    <property type="project" value="UniProtKB-KW"/>
</dbReference>
<dbReference type="InterPro" id="IPR011527">
    <property type="entry name" value="ABC1_TM_dom"/>
</dbReference>
<keyword evidence="15" id="KW-1185">Reference proteome</keyword>
<feature type="domain" description="ABC transmembrane type-1" evidence="13">
    <location>
        <begin position="32"/>
        <end position="338"/>
    </location>
</feature>
<feature type="domain" description="ABC transporter" evidence="12">
    <location>
        <begin position="372"/>
        <end position="606"/>
    </location>
</feature>
<dbReference type="GO" id="GO:0140359">
    <property type="term" value="F:ABC-type transporter activity"/>
    <property type="evidence" value="ECO:0007669"/>
    <property type="project" value="InterPro"/>
</dbReference>
<dbReference type="Pfam" id="PF00005">
    <property type="entry name" value="ABC_tran"/>
    <property type="match status" value="1"/>
</dbReference>
<dbReference type="GO" id="GO:0034040">
    <property type="term" value="F:ATPase-coupled lipid transmembrane transporter activity"/>
    <property type="evidence" value="ECO:0007669"/>
    <property type="project" value="TreeGrafter"/>
</dbReference>
<evidence type="ECO:0000256" key="1">
    <source>
        <dbReference type="ARBA" id="ARBA00004651"/>
    </source>
</evidence>
<feature type="transmembrane region" description="Helical" evidence="11">
    <location>
        <begin position="28"/>
        <end position="47"/>
    </location>
</feature>
<evidence type="ECO:0000313" key="15">
    <source>
        <dbReference type="Proteomes" id="UP000422569"/>
    </source>
</evidence>
<gene>
    <name evidence="14" type="ORF">F7D14_11750</name>
</gene>
<dbReference type="SMART" id="SM00382">
    <property type="entry name" value="AAA"/>
    <property type="match status" value="1"/>
</dbReference>
<dbReference type="SUPFAM" id="SSF90123">
    <property type="entry name" value="ABC transporter transmembrane region"/>
    <property type="match status" value="1"/>
</dbReference>
<name>A0A6B8M9X0_9HYPH</name>
<feature type="transmembrane region" description="Helical" evidence="11">
    <location>
        <begin position="157"/>
        <end position="179"/>
    </location>
</feature>
<reference evidence="14 15" key="1">
    <citation type="submission" date="2019-09" db="EMBL/GenBank/DDBJ databases">
        <title>Isolation and complete genome sequencing of Methylocystis species.</title>
        <authorList>
            <person name="Rumah B.L."/>
            <person name="Stead C.E."/>
            <person name="Stevens B.C."/>
            <person name="Minton N.P."/>
            <person name="Grosse-Honebrink A."/>
            <person name="Zhang Y."/>
        </authorList>
    </citation>
    <scope>NUCLEOTIDE SEQUENCE [LARGE SCALE GENOMIC DNA]</scope>
    <source>
        <strain evidence="14 15">BRCS2</strain>
    </source>
</reference>
<evidence type="ECO:0000313" key="14">
    <source>
        <dbReference type="EMBL" id="QGM98083.1"/>
    </source>
</evidence>
<keyword evidence="9 11" id="KW-1133">Transmembrane helix</keyword>
<evidence type="ECO:0000256" key="5">
    <source>
        <dbReference type="ARBA" id="ARBA00022597"/>
    </source>
</evidence>
<dbReference type="Pfam" id="PF00664">
    <property type="entry name" value="ABC_membrane"/>
    <property type="match status" value="1"/>
</dbReference>
<dbReference type="PROSITE" id="PS50929">
    <property type="entry name" value="ABC_TM1F"/>
    <property type="match status" value="1"/>
</dbReference>
<feature type="transmembrane region" description="Helical" evidence="11">
    <location>
        <begin position="85"/>
        <end position="105"/>
    </location>
</feature>
<dbReference type="InterPro" id="IPR039421">
    <property type="entry name" value="Type_1_exporter"/>
</dbReference>
<dbReference type="PROSITE" id="PS50893">
    <property type="entry name" value="ABC_TRANSPORTER_2"/>
    <property type="match status" value="1"/>
</dbReference>
<evidence type="ECO:0000256" key="4">
    <source>
        <dbReference type="ARBA" id="ARBA00022475"/>
    </source>
</evidence>
<keyword evidence="10 11" id="KW-0472">Membrane</keyword>
<evidence type="ECO:0000259" key="12">
    <source>
        <dbReference type="PROSITE" id="PS50893"/>
    </source>
</evidence>
<evidence type="ECO:0000256" key="7">
    <source>
        <dbReference type="ARBA" id="ARBA00022741"/>
    </source>
</evidence>
<keyword evidence="4" id="KW-1003">Cell membrane</keyword>
<dbReference type="InterPro" id="IPR017871">
    <property type="entry name" value="ABC_transporter-like_CS"/>
</dbReference>
<feature type="transmembrane region" description="Helical" evidence="11">
    <location>
        <begin position="185"/>
        <end position="203"/>
    </location>
</feature>
<keyword evidence="5" id="KW-0762">Sugar transport</keyword>
<proteinExistence type="inferred from homology"/>
<dbReference type="SUPFAM" id="SSF52540">
    <property type="entry name" value="P-loop containing nucleoside triphosphate hydrolases"/>
    <property type="match status" value="1"/>
</dbReference>
<organism evidence="14 15">
    <name type="scientific">Methylocystis parvus</name>
    <dbReference type="NCBI Taxonomy" id="134"/>
    <lineage>
        <taxon>Bacteria</taxon>
        <taxon>Pseudomonadati</taxon>
        <taxon>Pseudomonadota</taxon>
        <taxon>Alphaproteobacteria</taxon>
        <taxon>Hyphomicrobiales</taxon>
        <taxon>Methylocystaceae</taxon>
        <taxon>Methylocystis</taxon>
    </lineage>
</organism>
<dbReference type="Proteomes" id="UP000422569">
    <property type="component" value="Chromosome"/>
</dbReference>
<keyword evidence="3" id="KW-0813">Transport</keyword>
<dbReference type="InterPro" id="IPR027417">
    <property type="entry name" value="P-loop_NTPase"/>
</dbReference>
<feature type="transmembrane region" description="Helical" evidence="11">
    <location>
        <begin position="273"/>
        <end position="293"/>
    </location>
</feature>
<dbReference type="InterPro" id="IPR003439">
    <property type="entry name" value="ABC_transporter-like_ATP-bd"/>
</dbReference>
<evidence type="ECO:0000259" key="13">
    <source>
        <dbReference type="PROSITE" id="PS50929"/>
    </source>
</evidence>
<sequence>MNGNEDRLRASDKRTVYERAFSYFSHDWPWIALLVALIGVSVGVGLFEAWPLAILVDSILTHDPKEGWLHGYFLALLPADKPGQIIGLVLIGLCLQIVGYCAWLARMMINYYLNYWGTTRVRADLFAKLQRLDLAYHQSRPQGDSIYRLTTDAFGPWGIVDIMIGTAVAAVTFTVMTAIMLSRNVGLTFAAYSVAPFILWSNWRFGMRIHQRALESKQIDADLTAHIQQAMTRLPLSQTFRREPFEFQRFAQAVGRSVTGLLRLNWQEQLYPLARDTILSLGSAIILGYGGWLVYRDQFLSPVADGMTVGALIIFMDYLRKLWDPLKWLAEFFSKIRTFEAAARRVFFVLDEPEAIRDKPNARALPPRPRRLAFDDVSFGYGPDRNVLFDVDAAIAPGEMVGFVGPSGTGKSSLLKLMLRFHDPSAGAVRLDSVDIRDVRLKDLRAHFAFVRQEDLMLPTSVAENIAYGHPAATKEEIDAAAALAGASDFIRDQPKGYDTILSEGGANLSGGQRQRLAIARALLSEAPILVLDEPTSALDPPNEQLLIETLHRLKRRRTIVLVTHRLHSVVECDRIFVMEAGRIVARGTHETLLRQSKAYASLWRVEQSEEPPPPRQRRSA</sequence>
<dbReference type="KEGG" id="mpar:F7D14_11750"/>
<comment type="subcellular location">
    <subcellularLocation>
        <location evidence="1">Cell membrane</location>
        <topology evidence="1">Multi-pass membrane protein</topology>
    </subcellularLocation>
</comment>
<dbReference type="InterPro" id="IPR003593">
    <property type="entry name" value="AAA+_ATPase"/>
</dbReference>
<dbReference type="InterPro" id="IPR036640">
    <property type="entry name" value="ABC1_TM_sf"/>
</dbReference>
<dbReference type="RefSeq" id="WP_051001167.1">
    <property type="nucleotide sequence ID" value="NZ_CP044331.1"/>
</dbReference>
<dbReference type="Gene3D" id="1.20.1560.10">
    <property type="entry name" value="ABC transporter type 1, transmembrane domain"/>
    <property type="match status" value="1"/>
</dbReference>
<evidence type="ECO:0000256" key="11">
    <source>
        <dbReference type="SAM" id="Phobius"/>
    </source>
</evidence>
<keyword evidence="7" id="KW-0547">Nucleotide-binding</keyword>
<comment type="similarity">
    <text evidence="2">Belongs to the ABC transporter superfamily.</text>
</comment>
<evidence type="ECO:0000256" key="2">
    <source>
        <dbReference type="ARBA" id="ARBA00005417"/>
    </source>
</evidence>
<dbReference type="FunFam" id="3.40.50.300:FF:000221">
    <property type="entry name" value="Multidrug ABC transporter ATP-binding protein"/>
    <property type="match status" value="1"/>
</dbReference>
<dbReference type="PANTHER" id="PTHR24221:SF654">
    <property type="entry name" value="ATP-BINDING CASSETTE SUB-FAMILY B MEMBER 6"/>
    <property type="match status" value="1"/>
</dbReference>
<dbReference type="PANTHER" id="PTHR24221">
    <property type="entry name" value="ATP-BINDING CASSETTE SUB-FAMILY B"/>
    <property type="match status" value="1"/>
</dbReference>
<keyword evidence="6 11" id="KW-0812">Transmembrane</keyword>
<dbReference type="GO" id="GO:0005886">
    <property type="term" value="C:plasma membrane"/>
    <property type="evidence" value="ECO:0007669"/>
    <property type="project" value="UniProtKB-SubCell"/>
</dbReference>
<evidence type="ECO:0000256" key="10">
    <source>
        <dbReference type="ARBA" id="ARBA00023136"/>
    </source>
</evidence>
<dbReference type="GO" id="GO:0016887">
    <property type="term" value="F:ATP hydrolysis activity"/>
    <property type="evidence" value="ECO:0007669"/>
    <property type="project" value="InterPro"/>
</dbReference>
<evidence type="ECO:0000256" key="9">
    <source>
        <dbReference type="ARBA" id="ARBA00022989"/>
    </source>
</evidence>
<dbReference type="AlphaFoldDB" id="A0A6B8M9X0"/>
<evidence type="ECO:0000256" key="6">
    <source>
        <dbReference type="ARBA" id="ARBA00022692"/>
    </source>
</evidence>
<dbReference type="EMBL" id="CP044331">
    <property type="protein sequence ID" value="QGM98083.1"/>
    <property type="molecule type" value="Genomic_DNA"/>
</dbReference>
<keyword evidence="8 14" id="KW-0067">ATP-binding</keyword>
<evidence type="ECO:0000256" key="3">
    <source>
        <dbReference type="ARBA" id="ARBA00022448"/>
    </source>
</evidence>
<protein>
    <submittedName>
        <fullName evidence="14">ABC transporter ATP-binding protein</fullName>
    </submittedName>
</protein>
<accession>A0A6B8M9X0</accession>
<evidence type="ECO:0000256" key="8">
    <source>
        <dbReference type="ARBA" id="ARBA00022840"/>
    </source>
</evidence>
<dbReference type="PROSITE" id="PS00211">
    <property type="entry name" value="ABC_TRANSPORTER_1"/>
    <property type="match status" value="1"/>
</dbReference>